<accession>A0AAD2K0X1</accession>
<dbReference type="InterPro" id="IPR000873">
    <property type="entry name" value="AMP-dep_synth/lig_dom"/>
</dbReference>
<organism evidence="4 5">
    <name type="scientific">Mycena citricolor</name>
    <dbReference type="NCBI Taxonomy" id="2018698"/>
    <lineage>
        <taxon>Eukaryota</taxon>
        <taxon>Fungi</taxon>
        <taxon>Dikarya</taxon>
        <taxon>Basidiomycota</taxon>
        <taxon>Agaricomycotina</taxon>
        <taxon>Agaricomycetes</taxon>
        <taxon>Agaricomycetidae</taxon>
        <taxon>Agaricales</taxon>
        <taxon>Marasmiineae</taxon>
        <taxon>Mycenaceae</taxon>
        <taxon>Mycena</taxon>
    </lineage>
</organism>
<dbReference type="EMBL" id="CAVNYO010000181">
    <property type="protein sequence ID" value="CAK5272531.1"/>
    <property type="molecule type" value="Genomic_DNA"/>
</dbReference>
<evidence type="ECO:0000256" key="2">
    <source>
        <dbReference type="SAM" id="MobiDB-lite"/>
    </source>
</evidence>
<protein>
    <recommendedName>
        <fullName evidence="3">AMP-dependent synthetase/ligase domain-containing protein</fullName>
    </recommendedName>
</protein>
<dbReference type="Gene3D" id="3.40.50.12780">
    <property type="entry name" value="N-terminal domain of ligase-like"/>
    <property type="match status" value="1"/>
</dbReference>
<dbReference type="GO" id="GO:0043041">
    <property type="term" value="P:amino acid activation for nonribosomal peptide biosynthetic process"/>
    <property type="evidence" value="ECO:0007669"/>
    <property type="project" value="TreeGrafter"/>
</dbReference>
<feature type="domain" description="AMP-dependent synthetase/ligase" evidence="3">
    <location>
        <begin position="277"/>
        <end position="374"/>
    </location>
</feature>
<evidence type="ECO:0000313" key="5">
    <source>
        <dbReference type="Proteomes" id="UP001295794"/>
    </source>
</evidence>
<name>A0AAD2K0X1_9AGAR</name>
<dbReference type="Pfam" id="PF00501">
    <property type="entry name" value="AMP-binding"/>
    <property type="match status" value="1"/>
</dbReference>
<dbReference type="AlphaFoldDB" id="A0AAD2K0X1"/>
<dbReference type="Proteomes" id="UP001295794">
    <property type="component" value="Unassembled WGS sequence"/>
</dbReference>
<dbReference type="GO" id="GO:0031177">
    <property type="term" value="F:phosphopantetheine binding"/>
    <property type="evidence" value="ECO:0007669"/>
    <property type="project" value="TreeGrafter"/>
</dbReference>
<keyword evidence="5" id="KW-1185">Reference proteome</keyword>
<dbReference type="InterPro" id="IPR042099">
    <property type="entry name" value="ANL_N_sf"/>
</dbReference>
<dbReference type="GO" id="GO:0005737">
    <property type="term" value="C:cytoplasm"/>
    <property type="evidence" value="ECO:0007669"/>
    <property type="project" value="TreeGrafter"/>
</dbReference>
<sequence>MREWAEHESAWGAASEAPEDRVHRASCNQTQARLMYSQCISWRSHCADRAPATPTDRLSATGSTNKTEVMGVWEQGVGWASEQSGCAQVRSDQNNSSMRSSRRNGGRGWSAGAMWTSRSAAEFLRRLGFYGQSLEQCAKLSTGKPLFDLCNLHRKWLQIYAEEVLTAGLKRPSYPQQPRQSTESHYEPNELRQSALIINLLEGAYSVSLGVIYDPSMFDQKLIASLKADFEQIVAQAMAETSFDLKPLLGNHIPCPLPSVNASDVDKVSKRRFHVIFKHQAARNPDGLAMTCAEREESMTYGELNERANQMANALCQLGMQHTHVVLLRLRRGFSTLCWILAFLKAGATYAIADQGHPLKRMRSAMTVAEPDLVGDDGMGIEVGLFSGTLKILRTQTCALDVFPKENLNEVSQDDVLA</sequence>
<comment type="caution">
    <text evidence="4">The sequence shown here is derived from an EMBL/GenBank/DDBJ whole genome shotgun (WGS) entry which is preliminary data.</text>
</comment>
<evidence type="ECO:0000313" key="4">
    <source>
        <dbReference type="EMBL" id="CAK5272531.1"/>
    </source>
</evidence>
<feature type="region of interest" description="Disordered" evidence="2">
    <location>
        <begin position="1"/>
        <end position="21"/>
    </location>
</feature>
<dbReference type="PANTHER" id="PTHR45527:SF1">
    <property type="entry name" value="FATTY ACID SYNTHASE"/>
    <property type="match status" value="1"/>
</dbReference>
<dbReference type="GO" id="GO:0044550">
    <property type="term" value="P:secondary metabolite biosynthetic process"/>
    <property type="evidence" value="ECO:0007669"/>
    <property type="project" value="TreeGrafter"/>
</dbReference>
<gene>
    <name evidence="4" type="ORF">MYCIT1_LOCUS18217</name>
</gene>
<dbReference type="SUPFAM" id="SSF56801">
    <property type="entry name" value="Acetyl-CoA synthetase-like"/>
    <property type="match status" value="1"/>
</dbReference>
<feature type="region of interest" description="Disordered" evidence="2">
    <location>
        <begin position="89"/>
        <end position="108"/>
    </location>
</feature>
<proteinExistence type="predicted"/>
<keyword evidence="1" id="KW-0511">Multifunctional enzyme</keyword>
<feature type="compositionally biased region" description="Low complexity" evidence="2">
    <location>
        <begin position="90"/>
        <end position="99"/>
    </location>
</feature>
<dbReference type="PANTHER" id="PTHR45527">
    <property type="entry name" value="NONRIBOSOMAL PEPTIDE SYNTHETASE"/>
    <property type="match status" value="1"/>
</dbReference>
<evidence type="ECO:0000259" key="3">
    <source>
        <dbReference type="Pfam" id="PF00501"/>
    </source>
</evidence>
<reference evidence="4" key="1">
    <citation type="submission" date="2023-11" db="EMBL/GenBank/DDBJ databases">
        <authorList>
            <person name="De Vega J J."/>
            <person name="De Vega J J."/>
        </authorList>
    </citation>
    <scope>NUCLEOTIDE SEQUENCE</scope>
</reference>
<evidence type="ECO:0000256" key="1">
    <source>
        <dbReference type="ARBA" id="ARBA00023268"/>
    </source>
</evidence>